<evidence type="ECO:0000256" key="1">
    <source>
        <dbReference type="ARBA" id="ARBA00004123"/>
    </source>
</evidence>
<evidence type="ECO:0000256" key="9">
    <source>
        <dbReference type="ARBA" id="ARBA00022786"/>
    </source>
</evidence>
<evidence type="ECO:0000256" key="5">
    <source>
        <dbReference type="ARBA" id="ARBA00022703"/>
    </source>
</evidence>
<keyword evidence="12 15" id="KW-0539">Nucleus</keyword>
<dbReference type="OrthoDB" id="538811at2759"/>
<evidence type="ECO:0000313" key="18">
    <source>
        <dbReference type="Proteomes" id="UP000054721"/>
    </source>
</evidence>
<dbReference type="GO" id="GO:0006302">
    <property type="term" value="P:double-strand break repair"/>
    <property type="evidence" value="ECO:0007669"/>
    <property type="project" value="UniProtKB-UniRule"/>
</dbReference>
<evidence type="ECO:0000256" key="14">
    <source>
        <dbReference type="ARBA" id="ARBA00025766"/>
    </source>
</evidence>
<evidence type="ECO:0000256" key="2">
    <source>
        <dbReference type="ARBA" id="ARBA00019438"/>
    </source>
</evidence>
<dbReference type="GO" id="GO:0070552">
    <property type="term" value="C:BRISC complex"/>
    <property type="evidence" value="ECO:0007669"/>
    <property type="project" value="UniProtKB-UniRule"/>
</dbReference>
<dbReference type="PANTHER" id="PTHR15189:SF7">
    <property type="entry name" value="BRISC AND BRCA1-A COMPLEX MEMBER 2"/>
    <property type="match status" value="1"/>
</dbReference>
<evidence type="ECO:0000256" key="15">
    <source>
        <dbReference type="RuleBase" id="RU368019"/>
    </source>
</evidence>
<evidence type="ECO:0000256" key="11">
    <source>
        <dbReference type="ARBA" id="ARBA00023204"/>
    </source>
</evidence>
<comment type="subunit">
    <text evidence="15">Component of the ARISC complex. Component of the BRCA1-A complex. Component of the BRISC complex. Binds polyubiquitin.</text>
</comment>
<dbReference type="GO" id="GO:0045739">
    <property type="term" value="P:positive regulation of DNA repair"/>
    <property type="evidence" value="ECO:0007669"/>
    <property type="project" value="UniProtKB-UniRule"/>
</dbReference>
<dbReference type="GO" id="GO:0006915">
    <property type="term" value="P:apoptotic process"/>
    <property type="evidence" value="ECO:0007669"/>
    <property type="project" value="UniProtKB-UniRule"/>
</dbReference>
<feature type="region of interest" description="Disordered" evidence="16">
    <location>
        <begin position="436"/>
        <end position="471"/>
    </location>
</feature>
<comment type="similarity">
    <text evidence="14 15">Belongs to the BABAM2 family.</text>
</comment>
<keyword evidence="13 15" id="KW-0131">Cell cycle</keyword>
<keyword evidence="5 15" id="KW-0053">Apoptosis</keyword>
<dbReference type="GO" id="GO:0070531">
    <property type="term" value="C:BRCA1-A complex"/>
    <property type="evidence" value="ECO:0007669"/>
    <property type="project" value="UniProtKB-UniRule"/>
</dbReference>
<dbReference type="PANTHER" id="PTHR15189">
    <property type="entry name" value="BRISC AND BRCA1-A COMPLEX MEMBER 2"/>
    <property type="match status" value="1"/>
</dbReference>
<dbReference type="Proteomes" id="UP000054721">
    <property type="component" value="Unassembled WGS sequence"/>
</dbReference>
<dbReference type="GO" id="GO:0006325">
    <property type="term" value="P:chromatin organization"/>
    <property type="evidence" value="ECO:0007669"/>
    <property type="project" value="UniProtKB-UniRule"/>
</dbReference>
<dbReference type="AlphaFoldDB" id="A0A0V1LQD5"/>
<evidence type="ECO:0000256" key="4">
    <source>
        <dbReference type="ARBA" id="ARBA00022618"/>
    </source>
</evidence>
<dbReference type="GO" id="GO:0051301">
    <property type="term" value="P:cell division"/>
    <property type="evidence" value="ECO:0007669"/>
    <property type="project" value="UniProtKB-UniRule"/>
</dbReference>
<organism evidence="17 18">
    <name type="scientific">Trichinella nativa</name>
    <dbReference type="NCBI Taxonomy" id="6335"/>
    <lineage>
        <taxon>Eukaryota</taxon>
        <taxon>Metazoa</taxon>
        <taxon>Ecdysozoa</taxon>
        <taxon>Nematoda</taxon>
        <taxon>Enoplea</taxon>
        <taxon>Dorylaimia</taxon>
        <taxon>Trichinellida</taxon>
        <taxon>Trichinellidae</taxon>
        <taxon>Trichinella</taxon>
    </lineage>
</organism>
<dbReference type="GO" id="GO:0031593">
    <property type="term" value="F:polyubiquitin modification-dependent protein binding"/>
    <property type="evidence" value="ECO:0007669"/>
    <property type="project" value="UniProtKB-UniRule"/>
</dbReference>
<keyword evidence="6" id="KW-0677">Repeat</keyword>
<sequence>MIQHSDTTVVITVDHIVSLASQDEEYENLSPADLRNNQLSTDHIIMTRNLESSSDKNTSQETFCYKSYNDSSVRCLVDWLKTPVKHFLDFPFFGCFKANICKIQSGASSFVSQQLKNVPLGDRFRIFINFGHFEFSCYVVFQWSHQLLPPEFYFNEENFIPDVEMIEAYTKWDISNPNCLLDLFLELFMKYQDFHLYNCYSNSTIRLHLNSLELSKYEDILAFLGRGGYLTCIIRIDLEQLFCLPEILTNDGQPACAYLFLSFIEYCSEIYSYQLFCPDAIRRYANVLSYKLPPMNCFIGEYVSVVKEDLKNLLVRAENQWEYREEFIRMLKESNSFSNVTADEEMFYSFSFCATLEEFTFCVQVKLPSDIIQAPIVYKLVPSVLALPSTSEEVLFEFKFHILDNLTPQSLLDAFLVEVRKSMSFVKQKLDEYLQKEKDQAEENEEQLKEENENPAEEDATNVQEEEAKFG</sequence>
<evidence type="ECO:0000256" key="10">
    <source>
        <dbReference type="ARBA" id="ARBA00022853"/>
    </source>
</evidence>
<protein>
    <recommendedName>
        <fullName evidence="2 15">BRISC and BRCA1-A complex member 2</fullName>
    </recommendedName>
</protein>
<name>A0A0V1LQD5_9BILA</name>
<keyword evidence="7 15" id="KW-0227">DNA damage</keyword>
<keyword evidence="10 15" id="KW-0156">Chromatin regulator</keyword>
<accession>A0A0V1LQD5</accession>
<keyword evidence="11 15" id="KW-0234">DNA repair</keyword>
<keyword evidence="9 15" id="KW-0833">Ubl conjugation pathway</keyword>
<evidence type="ECO:0000256" key="6">
    <source>
        <dbReference type="ARBA" id="ARBA00022737"/>
    </source>
</evidence>
<dbReference type="Pfam" id="PF06113">
    <property type="entry name" value="BRE"/>
    <property type="match status" value="1"/>
</dbReference>
<evidence type="ECO:0000256" key="7">
    <source>
        <dbReference type="ARBA" id="ARBA00022763"/>
    </source>
</evidence>
<dbReference type="EMBL" id="JYDW01000015">
    <property type="protein sequence ID" value="KRZ61750.1"/>
    <property type="molecule type" value="Genomic_DNA"/>
</dbReference>
<comment type="caution">
    <text evidence="17">The sequence shown here is derived from an EMBL/GenBank/DDBJ whole genome shotgun (WGS) entry which is preliminary data.</text>
</comment>
<keyword evidence="8 15" id="KW-0498">Mitosis</keyword>
<comment type="subcellular location">
    <subcellularLocation>
        <location evidence="15">Cytoplasm</location>
    </subcellularLocation>
    <subcellularLocation>
        <location evidence="1 15">Nucleus</location>
    </subcellularLocation>
    <text evidence="15">Localizes at sites of DNA damage at double-strand breaks (DSBs).</text>
</comment>
<dbReference type="GO" id="GO:0010212">
    <property type="term" value="P:response to ionizing radiation"/>
    <property type="evidence" value="ECO:0007669"/>
    <property type="project" value="UniProtKB-UniRule"/>
</dbReference>
<evidence type="ECO:0000256" key="8">
    <source>
        <dbReference type="ARBA" id="ARBA00022776"/>
    </source>
</evidence>
<comment type="domain">
    <text evidence="15">Contains 2 ubiquitin-conjugating enzyme family-like (UEV-like) regions. These regions lack the critical Cys residues required for ubiquitination but retain the ability to bind ubiquitin.</text>
</comment>
<keyword evidence="18" id="KW-1185">Reference proteome</keyword>
<dbReference type="InterPro" id="IPR010358">
    <property type="entry name" value="BRE"/>
</dbReference>
<evidence type="ECO:0000256" key="16">
    <source>
        <dbReference type="SAM" id="MobiDB-lite"/>
    </source>
</evidence>
<dbReference type="GO" id="GO:0007095">
    <property type="term" value="P:mitotic G2 DNA damage checkpoint signaling"/>
    <property type="evidence" value="ECO:0007669"/>
    <property type="project" value="UniProtKB-UniRule"/>
</dbReference>
<evidence type="ECO:0000313" key="17">
    <source>
        <dbReference type="EMBL" id="KRZ61750.1"/>
    </source>
</evidence>
<evidence type="ECO:0000256" key="3">
    <source>
        <dbReference type="ARBA" id="ARBA00022490"/>
    </source>
</evidence>
<keyword evidence="4 15" id="KW-0132">Cell division</keyword>
<reference evidence="17 18" key="1">
    <citation type="submission" date="2015-05" db="EMBL/GenBank/DDBJ databases">
        <title>Evolution of Trichinella species and genotypes.</title>
        <authorList>
            <person name="Korhonen P.K."/>
            <person name="Edoardo P."/>
            <person name="Giuseppe L.R."/>
            <person name="Gasser R.B."/>
        </authorList>
    </citation>
    <scope>NUCLEOTIDE SEQUENCE [LARGE SCALE GENOMIC DNA]</scope>
    <source>
        <strain evidence="17">ISS10</strain>
    </source>
</reference>
<proteinExistence type="inferred from homology"/>
<comment type="function">
    <text evidence="15">May play a role in homeostasis or cellular differentiation in cells of neural, epithelial and germline origins. May also act as a death receptor-associated anti-apoptotic protein, which inhibits the mitochondrial apoptotic pathway.</text>
</comment>
<dbReference type="GO" id="GO:0005737">
    <property type="term" value="C:cytoplasm"/>
    <property type="evidence" value="ECO:0007669"/>
    <property type="project" value="UniProtKB-SubCell"/>
</dbReference>
<evidence type="ECO:0000256" key="12">
    <source>
        <dbReference type="ARBA" id="ARBA00023242"/>
    </source>
</evidence>
<gene>
    <name evidence="17" type="primary">BRE</name>
    <name evidence="17" type="ORF">T02_459</name>
</gene>
<feature type="compositionally biased region" description="Basic and acidic residues" evidence="16">
    <location>
        <begin position="436"/>
        <end position="452"/>
    </location>
</feature>
<evidence type="ECO:0000256" key="13">
    <source>
        <dbReference type="ARBA" id="ARBA00023306"/>
    </source>
</evidence>
<keyword evidence="3 15" id="KW-0963">Cytoplasm</keyword>